<keyword evidence="1" id="KW-0472">Membrane</keyword>
<dbReference type="AlphaFoldDB" id="A0A5B9PBF2"/>
<accession>A0A5B9PBF2</accession>
<dbReference type="STRING" id="980251.GCA_001642875_04373"/>
<keyword evidence="1" id="KW-0812">Transmembrane</keyword>
<feature type="transmembrane region" description="Helical" evidence="1">
    <location>
        <begin position="66"/>
        <end position="90"/>
    </location>
</feature>
<dbReference type="KEGG" id="mff:MFFC18_35790"/>
<dbReference type="EMBL" id="CP042912">
    <property type="protein sequence ID" value="QEG23678.1"/>
    <property type="molecule type" value="Genomic_DNA"/>
</dbReference>
<evidence type="ECO:0000313" key="2">
    <source>
        <dbReference type="EMBL" id="QEG23678.1"/>
    </source>
</evidence>
<keyword evidence="1" id="KW-1133">Transmembrane helix</keyword>
<reference evidence="2 3" key="1">
    <citation type="submission" date="2019-08" db="EMBL/GenBank/DDBJ databases">
        <title>Deep-cultivation of Planctomycetes and their phenomic and genomic characterization uncovers novel biology.</title>
        <authorList>
            <person name="Wiegand S."/>
            <person name="Jogler M."/>
            <person name="Boedeker C."/>
            <person name="Pinto D."/>
            <person name="Vollmers J."/>
            <person name="Rivas-Marin E."/>
            <person name="Kohn T."/>
            <person name="Peeters S.H."/>
            <person name="Heuer A."/>
            <person name="Rast P."/>
            <person name="Oberbeckmann S."/>
            <person name="Bunk B."/>
            <person name="Jeske O."/>
            <person name="Meyerdierks A."/>
            <person name="Storesund J.E."/>
            <person name="Kallscheuer N."/>
            <person name="Luecker S."/>
            <person name="Lage O.M."/>
            <person name="Pohl T."/>
            <person name="Merkel B.J."/>
            <person name="Hornburger P."/>
            <person name="Mueller R.-W."/>
            <person name="Bruemmer F."/>
            <person name="Labrenz M."/>
            <person name="Spormann A.M."/>
            <person name="Op den Camp H."/>
            <person name="Overmann J."/>
            <person name="Amann R."/>
            <person name="Jetten M.S.M."/>
            <person name="Mascher T."/>
            <person name="Medema M.H."/>
            <person name="Devos D.P."/>
            <person name="Kaster A.-K."/>
            <person name="Ovreas L."/>
            <person name="Rohde M."/>
            <person name="Galperin M.Y."/>
            <person name="Jogler C."/>
        </authorList>
    </citation>
    <scope>NUCLEOTIDE SEQUENCE [LARGE SCALE GENOMIC DNA]</scope>
    <source>
        <strain evidence="2 3">FC18</strain>
    </source>
</reference>
<protein>
    <submittedName>
        <fullName evidence="2">Uncharacterized protein</fullName>
    </submittedName>
</protein>
<evidence type="ECO:0000256" key="1">
    <source>
        <dbReference type="SAM" id="Phobius"/>
    </source>
</evidence>
<gene>
    <name evidence="2" type="ORF">MFFC18_35790</name>
</gene>
<proteinExistence type="predicted"/>
<name>A0A5B9PBF2_9BACT</name>
<keyword evidence="3" id="KW-1185">Reference proteome</keyword>
<evidence type="ECO:0000313" key="3">
    <source>
        <dbReference type="Proteomes" id="UP000322214"/>
    </source>
</evidence>
<dbReference type="Proteomes" id="UP000322214">
    <property type="component" value="Chromosome"/>
</dbReference>
<sequence length="91" mass="10119">MWGSMSTGVSEFCLYEEPIMKNASGEFASNRGKRWPAPNLKHSGDRPYQSISQPESAPGLFEYAPYPLAIILGTATMLLLIATLKSLWLWP</sequence>
<organism evidence="2 3">
    <name type="scientific">Mariniblastus fucicola</name>
    <dbReference type="NCBI Taxonomy" id="980251"/>
    <lineage>
        <taxon>Bacteria</taxon>
        <taxon>Pseudomonadati</taxon>
        <taxon>Planctomycetota</taxon>
        <taxon>Planctomycetia</taxon>
        <taxon>Pirellulales</taxon>
        <taxon>Pirellulaceae</taxon>
        <taxon>Mariniblastus</taxon>
    </lineage>
</organism>